<dbReference type="EMBL" id="DXBB01000077">
    <property type="protein sequence ID" value="HIZ73044.1"/>
    <property type="molecule type" value="Genomic_DNA"/>
</dbReference>
<organism evidence="8 9">
    <name type="scientific">Candidatus Gallimonas intestinavium</name>
    <dbReference type="NCBI Taxonomy" id="2838603"/>
    <lineage>
        <taxon>Bacteria</taxon>
        <taxon>Bacillati</taxon>
        <taxon>Bacillota</taxon>
        <taxon>Clostridia</taxon>
        <taxon>Candidatus Gallimonas</taxon>
    </lineage>
</organism>
<evidence type="ECO:0000259" key="7">
    <source>
        <dbReference type="SMART" id="SM00226"/>
    </source>
</evidence>
<comment type="catalytic activity">
    <reaction evidence="5">
        <text>O-phospho-L-tyrosyl-[protein] + H2O = L-tyrosyl-[protein] + phosphate</text>
        <dbReference type="Rhea" id="RHEA:10684"/>
        <dbReference type="Rhea" id="RHEA-COMP:10136"/>
        <dbReference type="Rhea" id="RHEA-COMP:20101"/>
        <dbReference type="ChEBI" id="CHEBI:15377"/>
        <dbReference type="ChEBI" id="CHEBI:43474"/>
        <dbReference type="ChEBI" id="CHEBI:46858"/>
        <dbReference type="ChEBI" id="CHEBI:61978"/>
        <dbReference type="EC" id="3.1.3.48"/>
    </reaction>
</comment>
<name>A0A9D2K0W1_9FIRM</name>
<feature type="active site" evidence="6">
    <location>
        <position position="14"/>
    </location>
</feature>
<feature type="active site" description="Proton donor" evidence="6">
    <location>
        <position position="123"/>
    </location>
</feature>
<evidence type="ECO:0000313" key="9">
    <source>
        <dbReference type="Proteomes" id="UP000824102"/>
    </source>
</evidence>
<dbReference type="Gene3D" id="3.40.50.2300">
    <property type="match status" value="1"/>
</dbReference>
<comment type="caution">
    <text evidence="8">The sequence shown here is derived from an EMBL/GenBank/DDBJ whole genome shotgun (WGS) entry which is preliminary data.</text>
</comment>
<dbReference type="PRINTS" id="PR00719">
    <property type="entry name" value="LMWPTPASE"/>
</dbReference>
<evidence type="ECO:0000256" key="5">
    <source>
        <dbReference type="ARBA" id="ARBA00051722"/>
    </source>
</evidence>
<dbReference type="InterPro" id="IPR023485">
    <property type="entry name" value="Ptyr_pPase"/>
</dbReference>
<evidence type="ECO:0000313" key="8">
    <source>
        <dbReference type="EMBL" id="HIZ73044.1"/>
    </source>
</evidence>
<dbReference type="PANTHER" id="PTHR11717">
    <property type="entry name" value="LOW MOLECULAR WEIGHT PROTEIN TYROSINE PHOSPHATASE"/>
    <property type="match status" value="1"/>
</dbReference>
<dbReference type="CDD" id="cd16343">
    <property type="entry name" value="LMWPTP"/>
    <property type="match status" value="1"/>
</dbReference>
<dbReference type="PANTHER" id="PTHR11717:SF7">
    <property type="entry name" value="LOW MOLECULAR WEIGHT PHOSPHOTYROSINE PROTEIN PHOSPHATASE"/>
    <property type="match status" value="1"/>
</dbReference>
<evidence type="ECO:0000256" key="4">
    <source>
        <dbReference type="ARBA" id="ARBA00022912"/>
    </source>
</evidence>
<reference evidence="8" key="2">
    <citation type="submission" date="2021-04" db="EMBL/GenBank/DDBJ databases">
        <authorList>
            <person name="Gilroy R."/>
        </authorList>
    </citation>
    <scope>NUCLEOTIDE SEQUENCE</scope>
    <source>
        <strain evidence="8">ChiW7-2402</strain>
    </source>
</reference>
<dbReference type="GO" id="GO:0004725">
    <property type="term" value="F:protein tyrosine phosphatase activity"/>
    <property type="evidence" value="ECO:0007669"/>
    <property type="project" value="UniProtKB-EC"/>
</dbReference>
<gene>
    <name evidence="8" type="ORF">H9964_05655</name>
</gene>
<dbReference type="Pfam" id="PF01451">
    <property type="entry name" value="LMWPc"/>
    <property type="match status" value="1"/>
</dbReference>
<dbReference type="InterPro" id="IPR017867">
    <property type="entry name" value="Tyr_phospatase_low_mol_wt"/>
</dbReference>
<reference evidence="8" key="1">
    <citation type="journal article" date="2021" name="PeerJ">
        <title>Extensive microbial diversity within the chicken gut microbiome revealed by metagenomics and culture.</title>
        <authorList>
            <person name="Gilroy R."/>
            <person name="Ravi A."/>
            <person name="Getino M."/>
            <person name="Pursley I."/>
            <person name="Horton D.L."/>
            <person name="Alikhan N.F."/>
            <person name="Baker D."/>
            <person name="Gharbi K."/>
            <person name="Hall N."/>
            <person name="Watson M."/>
            <person name="Adriaenssens E.M."/>
            <person name="Foster-Nyarko E."/>
            <person name="Jarju S."/>
            <person name="Secka A."/>
            <person name="Antonio M."/>
            <person name="Oren A."/>
            <person name="Chaudhuri R.R."/>
            <person name="La Ragione R."/>
            <person name="Hildebrand F."/>
            <person name="Pallen M.J."/>
        </authorList>
    </citation>
    <scope>NUCLEOTIDE SEQUENCE</scope>
    <source>
        <strain evidence="8">ChiW7-2402</strain>
    </source>
</reference>
<evidence type="ECO:0000256" key="1">
    <source>
        <dbReference type="ARBA" id="ARBA00011063"/>
    </source>
</evidence>
<dbReference type="InterPro" id="IPR050438">
    <property type="entry name" value="LMW_PTPase"/>
</dbReference>
<dbReference type="SMART" id="SM00226">
    <property type="entry name" value="LMWPc"/>
    <property type="match status" value="1"/>
</dbReference>
<evidence type="ECO:0000256" key="6">
    <source>
        <dbReference type="PIRSR" id="PIRSR617867-1"/>
    </source>
</evidence>
<feature type="domain" description="Phosphotyrosine protein phosphatase I" evidence="7">
    <location>
        <begin position="2"/>
        <end position="147"/>
    </location>
</feature>
<dbReference type="InterPro" id="IPR036196">
    <property type="entry name" value="Ptyr_pPase_sf"/>
</dbReference>
<sequence>MIRILFVCHGNICRSPMAESVFTHLVRERGMEQEIVCASAAAHTDEIGNPPHYGTREKLRKEHIPLVPHRARLMTREDGKLYDLLIGMDEYNVRDIKRIVGAENARKVHLLLEYAGSGRAIADPWYTGDFDETFSDVLKGCRALLDAICTHTIRKSES</sequence>
<dbReference type="SUPFAM" id="SSF52788">
    <property type="entry name" value="Phosphotyrosine protein phosphatases I"/>
    <property type="match status" value="1"/>
</dbReference>
<accession>A0A9D2K0W1</accession>
<proteinExistence type="inferred from homology"/>
<dbReference type="AlphaFoldDB" id="A0A9D2K0W1"/>
<feature type="active site" description="Nucleophile" evidence="6">
    <location>
        <position position="8"/>
    </location>
</feature>
<keyword evidence="4" id="KW-0904">Protein phosphatase</keyword>
<dbReference type="EC" id="3.1.3.48" evidence="2"/>
<evidence type="ECO:0000256" key="3">
    <source>
        <dbReference type="ARBA" id="ARBA00022801"/>
    </source>
</evidence>
<dbReference type="Proteomes" id="UP000824102">
    <property type="component" value="Unassembled WGS sequence"/>
</dbReference>
<protein>
    <recommendedName>
        <fullName evidence="2">protein-tyrosine-phosphatase</fullName>
        <ecNumber evidence="2">3.1.3.48</ecNumber>
    </recommendedName>
</protein>
<evidence type="ECO:0000256" key="2">
    <source>
        <dbReference type="ARBA" id="ARBA00013064"/>
    </source>
</evidence>
<comment type="similarity">
    <text evidence="1">Belongs to the low molecular weight phosphotyrosine protein phosphatase family.</text>
</comment>
<keyword evidence="3" id="KW-0378">Hydrolase</keyword>